<evidence type="ECO:0000313" key="4">
    <source>
        <dbReference type="Proteomes" id="UP000480548"/>
    </source>
</evidence>
<name>A0A7C8NNK1_ORBOL</name>
<dbReference type="EMBL" id="WIQZ01000037">
    <property type="protein sequence ID" value="KAF3134149.1"/>
    <property type="molecule type" value="Genomic_DNA"/>
</dbReference>
<dbReference type="EMBL" id="WIQW01000046">
    <property type="protein sequence ID" value="KAF3093935.1"/>
    <property type="molecule type" value="Genomic_DNA"/>
</dbReference>
<accession>A0A7C8NNK1</accession>
<evidence type="ECO:0000313" key="1">
    <source>
        <dbReference type="EMBL" id="KAF3093935.1"/>
    </source>
</evidence>
<comment type="caution">
    <text evidence="1">The sequence shown here is derived from an EMBL/GenBank/DDBJ whole genome shotgun (WGS) entry which is preliminary data.</text>
</comment>
<sequence>MAKVKLSLTSIPLDAIYQILHTIDNKPDLDNFCLAFPCIGEIVAENTHIVKQLYWKEIQNDFFVPLALLNSTLNKSDEASQLLQSLVPPKHSEDDDDETSTQDSNIQLTPAALVKTLSPQTTFNMTTTHMQIEKLAYIFMKNQLESHYPPPQIYRSPTCGERTRVIMAVYRAHIMVAMRFVNHPKFPISSSTYNTYLEISEKMIPHIQQEVFYILWDQWSYWDFKEVGVVLDKLWSELPMAVYREALGKGLDVDCNLFEVLHRRARRKPESSSRQTEAEWMDDSISFMFSMRDWNPGKHVEFLENLGNRKKSADWLFATANDGDRLFPWIDWDDTPNCHKMNVALRTHLYFTTALRIRYLETEEITKETYTRPGQTWYCRPPPRRLVKGITGQVAVPRIKDTKYSRVSRTWISPNQENVCAMVVDCLWDDWRLKEWGYFLPEFLGTGLSYS</sequence>
<reference evidence="3 4" key="1">
    <citation type="submission" date="2019-06" db="EMBL/GenBank/DDBJ databases">
        <authorList>
            <person name="Palmer J.M."/>
        </authorList>
    </citation>
    <scope>NUCLEOTIDE SEQUENCE [LARGE SCALE GENOMIC DNA]</scope>
    <source>
        <strain evidence="1 3">TWF102</strain>
        <strain evidence="2 4">TWF703</strain>
    </source>
</reference>
<dbReference type="Proteomes" id="UP000480548">
    <property type="component" value="Unassembled WGS sequence"/>
</dbReference>
<organism evidence="1 3">
    <name type="scientific">Orbilia oligospora</name>
    <name type="common">Nematode-trapping fungus</name>
    <name type="synonym">Arthrobotrys oligospora</name>
    <dbReference type="NCBI Taxonomy" id="2813651"/>
    <lineage>
        <taxon>Eukaryota</taxon>
        <taxon>Fungi</taxon>
        <taxon>Dikarya</taxon>
        <taxon>Ascomycota</taxon>
        <taxon>Pezizomycotina</taxon>
        <taxon>Orbiliomycetes</taxon>
        <taxon>Orbiliales</taxon>
        <taxon>Orbiliaceae</taxon>
        <taxon>Orbilia</taxon>
    </lineage>
</organism>
<dbReference type="AlphaFoldDB" id="A0A7C8NNK1"/>
<gene>
    <name evidence="1" type="ORF">TWF102_007760</name>
    <name evidence="2" type="ORF">TWF703_006482</name>
</gene>
<protein>
    <submittedName>
        <fullName evidence="1">Uncharacterized protein</fullName>
    </submittedName>
</protein>
<evidence type="ECO:0000313" key="2">
    <source>
        <dbReference type="EMBL" id="KAF3134149.1"/>
    </source>
</evidence>
<dbReference type="Proteomes" id="UP000475325">
    <property type="component" value="Unassembled WGS sequence"/>
</dbReference>
<proteinExistence type="predicted"/>
<evidence type="ECO:0000313" key="3">
    <source>
        <dbReference type="Proteomes" id="UP000475325"/>
    </source>
</evidence>